<feature type="signal peptide" evidence="2">
    <location>
        <begin position="1"/>
        <end position="25"/>
    </location>
</feature>
<name>A0A0E3Z1H2_9GAMM</name>
<evidence type="ECO:0000256" key="2">
    <source>
        <dbReference type="SAM" id="SignalP"/>
    </source>
</evidence>
<dbReference type="EMBL" id="CP011144">
    <property type="protein sequence ID" value="AKC86769.1"/>
    <property type="molecule type" value="Genomic_DNA"/>
</dbReference>
<feature type="compositionally biased region" description="Polar residues" evidence="1">
    <location>
        <begin position="37"/>
        <end position="46"/>
    </location>
</feature>
<gene>
    <name evidence="3" type="ORF">WQ53_08365</name>
</gene>
<accession>A0A0E3Z1H2</accession>
<evidence type="ECO:0000256" key="1">
    <source>
        <dbReference type="SAM" id="MobiDB-lite"/>
    </source>
</evidence>
<dbReference type="PANTHER" id="PTHR39600">
    <property type="entry name" value="PEPTIDASE INHIBITOR I78 FAMILY PROTEIN"/>
    <property type="match status" value="1"/>
</dbReference>
<dbReference type="Proteomes" id="UP000033067">
    <property type="component" value="Chromosome"/>
</dbReference>
<dbReference type="OrthoDB" id="7917348at2"/>
<dbReference type="Pfam" id="PF11720">
    <property type="entry name" value="Inhibitor_I78"/>
    <property type="match status" value="1"/>
</dbReference>
<organism evidence="3 4">
    <name type="scientific">Pseudoxanthomonas suwonensis</name>
    <dbReference type="NCBI Taxonomy" id="314722"/>
    <lineage>
        <taxon>Bacteria</taxon>
        <taxon>Pseudomonadati</taxon>
        <taxon>Pseudomonadota</taxon>
        <taxon>Gammaproteobacteria</taxon>
        <taxon>Lysobacterales</taxon>
        <taxon>Lysobacteraceae</taxon>
        <taxon>Pseudoxanthomonas</taxon>
    </lineage>
</organism>
<dbReference type="AlphaFoldDB" id="A0A0E3Z1H2"/>
<evidence type="ECO:0000313" key="4">
    <source>
        <dbReference type="Proteomes" id="UP000033067"/>
    </source>
</evidence>
<dbReference type="PROSITE" id="PS51257">
    <property type="entry name" value="PROKAR_LIPOPROTEIN"/>
    <property type="match status" value="1"/>
</dbReference>
<evidence type="ECO:0000313" key="3">
    <source>
        <dbReference type="EMBL" id="AKC86769.1"/>
    </source>
</evidence>
<feature type="compositionally biased region" description="Low complexity" evidence="1">
    <location>
        <begin position="49"/>
        <end position="59"/>
    </location>
</feature>
<feature type="compositionally biased region" description="Polar residues" evidence="1">
    <location>
        <begin position="70"/>
        <end position="80"/>
    </location>
</feature>
<dbReference type="Gene3D" id="3.30.10.10">
    <property type="entry name" value="Trypsin Inhibitor V, subunit A"/>
    <property type="match status" value="1"/>
</dbReference>
<keyword evidence="4" id="KW-1185">Reference proteome</keyword>
<dbReference type="RefSeq" id="WP_052631741.1">
    <property type="nucleotide sequence ID" value="NZ_CP011144.1"/>
</dbReference>
<evidence type="ECO:0008006" key="5">
    <source>
        <dbReference type="Google" id="ProtNLM"/>
    </source>
</evidence>
<reference evidence="3 4" key="1">
    <citation type="journal article" date="2015" name="Genome Announc.">
        <title>Complete Genome Sequence of Pseudoxanthomonas suwonensis Strain J1, a Cellulose-Degrading Bacterium Isolated from Leaf- and Wood-Enriched Soil.</title>
        <authorList>
            <person name="Hou L."/>
            <person name="Jiang J."/>
            <person name="Xu Z."/>
            <person name="Zhou Y."/>
            <person name="Leung F.C."/>
        </authorList>
    </citation>
    <scope>NUCLEOTIDE SEQUENCE [LARGE SCALE GENOMIC DNA]</scope>
    <source>
        <strain evidence="3 4">J1</strain>
    </source>
</reference>
<dbReference type="KEGG" id="psuw:WQ53_08365"/>
<keyword evidence="2" id="KW-0732">Signal</keyword>
<sequence length="131" mass="13519">MPVRTLRLLPSLVLLSALCACSAEVAPGEDDGIEQEQALTDAQQAAESAATPPADGIADAPPPAPTCDASQVQGLVGQSNDEAKAEQARVDAGASHVRVLEPGQMVTMEFDGERLNIEVDDGGRIIALRCG</sequence>
<dbReference type="InterPro" id="IPR021719">
    <property type="entry name" value="Prot_inh_I78"/>
</dbReference>
<dbReference type="PATRIC" id="fig|314722.6.peg.1799"/>
<feature type="chain" id="PRO_5002416185" description="Proteinase inhibitor I78" evidence="2">
    <location>
        <begin position="26"/>
        <end position="131"/>
    </location>
</feature>
<dbReference type="PANTHER" id="PTHR39600:SF1">
    <property type="entry name" value="PEPTIDASE INHIBITOR I78 FAMILY PROTEIN"/>
    <property type="match status" value="1"/>
</dbReference>
<proteinExistence type="predicted"/>
<feature type="region of interest" description="Disordered" evidence="1">
    <location>
        <begin position="29"/>
        <end position="95"/>
    </location>
</feature>
<protein>
    <recommendedName>
        <fullName evidence="5">Proteinase inhibitor I78</fullName>
    </recommendedName>
</protein>